<sequence length="202" mass="21784">MFTATSPKQSKPTNKSENSQVNGVLSKKPEKPIQIGKSGAKSPRTSTNNANKLTKFPSKNCDAFAQEIGNRLNDQAVALKGSKRIKLENNYPALSIHDHLWEADFPDALTALIKDPAKQIKGENKNNGSDESGKGIGGSKKSTAKPHPGLVASTAAGMLTQVYNNFDKKIPPLFTGPTDTNSCRLIASSRGPKKKLTKRTKR</sequence>
<reference evidence="2 3" key="1">
    <citation type="submission" date="2019-07" db="EMBL/GenBank/DDBJ databases">
        <title>Genomic Encyclopedia of Archaeal and Bacterial Type Strains, Phase II (KMG-II): from individual species to whole genera.</title>
        <authorList>
            <person name="Goeker M."/>
        </authorList>
    </citation>
    <scope>NUCLEOTIDE SEQUENCE [LARGE SCALE GENOMIC DNA]</scope>
    <source>
        <strain evidence="2 3">ATCC BAA-252</strain>
    </source>
</reference>
<feature type="compositionally biased region" description="Polar residues" evidence="1">
    <location>
        <begin position="43"/>
        <end position="52"/>
    </location>
</feature>
<comment type="caution">
    <text evidence="2">The sequence shown here is derived from an EMBL/GenBank/DDBJ whole genome shotgun (WGS) entry which is preliminary data.</text>
</comment>
<gene>
    <name evidence="2" type="ORF">JM93_02358</name>
</gene>
<feature type="region of interest" description="Disordered" evidence="1">
    <location>
        <begin position="173"/>
        <end position="202"/>
    </location>
</feature>
<feature type="region of interest" description="Disordered" evidence="1">
    <location>
        <begin position="120"/>
        <end position="149"/>
    </location>
</feature>
<evidence type="ECO:0000313" key="3">
    <source>
        <dbReference type="Proteomes" id="UP000320593"/>
    </source>
</evidence>
<protein>
    <submittedName>
        <fullName evidence="2">Uncharacterized protein</fullName>
    </submittedName>
</protein>
<feature type="compositionally biased region" description="Basic residues" evidence="1">
    <location>
        <begin position="191"/>
        <end position="202"/>
    </location>
</feature>
<keyword evidence="3" id="KW-1185">Reference proteome</keyword>
<dbReference type="AlphaFoldDB" id="A0A562T2Z5"/>
<feature type="compositionally biased region" description="Polar residues" evidence="1">
    <location>
        <begin position="1"/>
        <end position="23"/>
    </location>
</feature>
<dbReference type="Proteomes" id="UP000320593">
    <property type="component" value="Unassembled WGS sequence"/>
</dbReference>
<name>A0A562T2Z5_9HYPH</name>
<feature type="region of interest" description="Disordered" evidence="1">
    <location>
        <begin position="1"/>
        <end position="56"/>
    </location>
</feature>
<evidence type="ECO:0000256" key="1">
    <source>
        <dbReference type="SAM" id="MobiDB-lite"/>
    </source>
</evidence>
<proteinExistence type="predicted"/>
<evidence type="ECO:0000313" key="2">
    <source>
        <dbReference type="EMBL" id="TWI87120.1"/>
    </source>
</evidence>
<accession>A0A562T2Z5</accession>
<organism evidence="2 3">
    <name type="scientific">Roseibium hamelinense</name>
    <dbReference type="NCBI Taxonomy" id="150831"/>
    <lineage>
        <taxon>Bacteria</taxon>
        <taxon>Pseudomonadati</taxon>
        <taxon>Pseudomonadota</taxon>
        <taxon>Alphaproteobacteria</taxon>
        <taxon>Hyphomicrobiales</taxon>
        <taxon>Stappiaceae</taxon>
        <taxon>Roseibium</taxon>
    </lineage>
</organism>
<dbReference type="EMBL" id="VLLF01000005">
    <property type="protein sequence ID" value="TWI87120.1"/>
    <property type="molecule type" value="Genomic_DNA"/>
</dbReference>